<feature type="domain" description="Peptidase S55" evidence="1">
    <location>
        <begin position="1"/>
        <end position="130"/>
    </location>
</feature>
<organism evidence="2">
    <name type="scientific">uncultured Solirubrobacteraceae bacterium</name>
    <dbReference type="NCBI Taxonomy" id="1162706"/>
    <lineage>
        <taxon>Bacteria</taxon>
        <taxon>Bacillati</taxon>
        <taxon>Actinomycetota</taxon>
        <taxon>Thermoleophilia</taxon>
        <taxon>Solirubrobacterales</taxon>
        <taxon>Solirubrobacteraceae</taxon>
        <taxon>environmental samples</taxon>
    </lineage>
</organism>
<sequence length="571" mass="60210">MLAAPARAADPILPLSEVRAGMQCTSLSVVRGVEPVRFDVEIIDVVEGGSGAGPRILVRVSGPAVDATGIGPGFSGSPIYCPNAQGVQANAGAISESVGEFGGKVALATPIEAVLGNPPDAPAQARSRPATVRKARKLAEPITISGLSRPVQTALTRAAAKRGRVVLAAPSGPLRSFPPQVLRPGSAMGVGYSSGDLTIGAVGTVAYVDGDRVWGFGHELDAVGRRNLLLQDAYVYRVINNPNQLGEIGTTYKLAAASHDVGTLSNDALNSVVGRLGGLPKTVPVRVTARDLDTGRRQSVDTNVAEETDIEDPLGAPLVSLIAPLAVTQAASGVLNSSPAKVTGDMCAKISVRELKKPLRFCNRYVGDAGGGLGEGSFGNVVASAAAGDVETALSLIGAYTSRALHVTGVDAGIRVRRGSALEYMRDLELPRRVRPGQRVRAKLTVQRLRGPKRVLRVRLKMPSDLKRGSRRIILRGTDADFSDEGLFEAITILFGDEEEDEDRNRDRSALDEGPQSLQELAESVEALERFDGVELFVDRARGEGIPAFRDPDVRLSGRVSARVRVGGKRR</sequence>
<accession>A0A6J4TQ05</accession>
<gene>
    <name evidence="2" type="ORF">AVDCRST_MAG30-3635</name>
</gene>
<dbReference type="InterPro" id="IPR008763">
    <property type="entry name" value="Peptidase_S55"/>
</dbReference>
<proteinExistence type="predicted"/>
<protein>
    <recommendedName>
        <fullName evidence="1">Peptidase S55 domain-containing protein</fullName>
    </recommendedName>
</protein>
<reference evidence="2" key="1">
    <citation type="submission" date="2020-02" db="EMBL/GenBank/DDBJ databases">
        <authorList>
            <person name="Meier V. D."/>
        </authorList>
    </citation>
    <scope>NUCLEOTIDE SEQUENCE</scope>
    <source>
        <strain evidence="2">AVDCRST_MAG30</strain>
    </source>
</reference>
<name>A0A6J4TQ05_9ACTN</name>
<dbReference type="AlphaFoldDB" id="A0A6J4TQ05"/>
<evidence type="ECO:0000259" key="1">
    <source>
        <dbReference type="PROSITE" id="PS51494"/>
    </source>
</evidence>
<dbReference type="PROSITE" id="PS51494">
    <property type="entry name" value="SPOIVB"/>
    <property type="match status" value="1"/>
</dbReference>
<dbReference type="EMBL" id="CADCVS010000477">
    <property type="protein sequence ID" value="CAA9529207.1"/>
    <property type="molecule type" value="Genomic_DNA"/>
</dbReference>
<evidence type="ECO:0000313" key="2">
    <source>
        <dbReference type="EMBL" id="CAA9529207.1"/>
    </source>
</evidence>